<dbReference type="InterPro" id="IPR011047">
    <property type="entry name" value="Quinoprotein_ADH-like_sf"/>
</dbReference>
<evidence type="ECO:0000256" key="5">
    <source>
        <dbReference type="SAM" id="MobiDB-lite"/>
    </source>
</evidence>
<dbReference type="SMART" id="SM00320">
    <property type="entry name" value="WD40"/>
    <property type="match status" value="4"/>
</dbReference>
<dbReference type="PANTHER" id="PTHR44019">
    <property type="entry name" value="WD REPEAT-CONTAINING PROTEIN 55"/>
    <property type="match status" value="1"/>
</dbReference>
<organism evidence="6 7">
    <name type="scientific">Starmerella bacillaris</name>
    <name type="common">Yeast</name>
    <name type="synonym">Candida zemplinina</name>
    <dbReference type="NCBI Taxonomy" id="1247836"/>
    <lineage>
        <taxon>Eukaryota</taxon>
        <taxon>Fungi</taxon>
        <taxon>Dikarya</taxon>
        <taxon>Ascomycota</taxon>
        <taxon>Saccharomycotina</taxon>
        <taxon>Dipodascomycetes</taxon>
        <taxon>Dipodascales</taxon>
        <taxon>Trichomonascaceae</taxon>
        <taxon>Starmerella</taxon>
    </lineage>
</organism>
<dbReference type="InterPro" id="IPR015943">
    <property type="entry name" value="WD40/YVTN_repeat-like_dom_sf"/>
</dbReference>
<dbReference type="SUPFAM" id="SSF50998">
    <property type="entry name" value="Quinoprotein alcohol dehydrogenase-like"/>
    <property type="match status" value="1"/>
</dbReference>
<keyword evidence="2" id="KW-0677">Repeat</keyword>
<keyword evidence="7" id="KW-1185">Reference proteome</keyword>
<accession>A0AAV5RCU1</accession>
<comment type="caution">
    <text evidence="6">The sequence shown here is derived from an EMBL/GenBank/DDBJ whole genome shotgun (WGS) entry which is preliminary data.</text>
</comment>
<feature type="compositionally biased region" description="Basic and acidic residues" evidence="5">
    <location>
        <begin position="313"/>
        <end position="324"/>
    </location>
</feature>
<dbReference type="PANTHER" id="PTHR44019:SF20">
    <property type="entry name" value="WD REPEAT-CONTAINING PROTEIN 55"/>
    <property type="match status" value="1"/>
</dbReference>
<keyword evidence="1" id="KW-0853">WD repeat</keyword>
<feature type="compositionally biased region" description="Basic residues" evidence="5">
    <location>
        <begin position="325"/>
        <end position="339"/>
    </location>
</feature>
<dbReference type="InterPro" id="IPR001680">
    <property type="entry name" value="WD40_rpt"/>
</dbReference>
<gene>
    <name evidence="6" type="ORF">DASB73_002360</name>
</gene>
<dbReference type="AlphaFoldDB" id="A0AAV5RCU1"/>
<protein>
    <recommendedName>
        <fullName evidence="3">WD repeat-containing protein JIP5</fullName>
    </recommendedName>
    <alternativeName>
        <fullName evidence="4">WD repeat-containing protein jip5</fullName>
    </alternativeName>
</protein>
<evidence type="ECO:0000313" key="7">
    <source>
        <dbReference type="Proteomes" id="UP001362899"/>
    </source>
</evidence>
<evidence type="ECO:0000256" key="3">
    <source>
        <dbReference type="ARBA" id="ARBA00039238"/>
    </source>
</evidence>
<name>A0AAV5RCU1_STABA</name>
<proteinExistence type="predicted"/>
<feature type="region of interest" description="Disordered" evidence="5">
    <location>
        <begin position="313"/>
        <end position="354"/>
    </location>
</feature>
<evidence type="ECO:0000313" key="6">
    <source>
        <dbReference type="EMBL" id="GMM49278.1"/>
    </source>
</evidence>
<dbReference type="InterPro" id="IPR050505">
    <property type="entry name" value="WDR55/POC1"/>
</dbReference>
<evidence type="ECO:0000256" key="4">
    <source>
        <dbReference type="ARBA" id="ARBA00039514"/>
    </source>
</evidence>
<dbReference type="EMBL" id="BTGC01000001">
    <property type="protein sequence ID" value="GMM49278.1"/>
    <property type="molecule type" value="Genomic_DNA"/>
</dbReference>
<dbReference type="Proteomes" id="UP001362899">
    <property type="component" value="Unassembled WGS sequence"/>
</dbReference>
<evidence type="ECO:0000256" key="1">
    <source>
        <dbReference type="ARBA" id="ARBA00022574"/>
    </source>
</evidence>
<evidence type="ECO:0000256" key="2">
    <source>
        <dbReference type="ARBA" id="ARBA00022737"/>
    </source>
</evidence>
<dbReference type="Gene3D" id="2.130.10.10">
    <property type="entry name" value="YVTN repeat-like/Quinoprotein amine dehydrogenase"/>
    <property type="match status" value="2"/>
</dbReference>
<reference evidence="6 7" key="1">
    <citation type="journal article" date="2023" name="Elife">
        <title>Identification of key yeast species and microbe-microbe interactions impacting larval growth of Drosophila in the wild.</title>
        <authorList>
            <person name="Mure A."/>
            <person name="Sugiura Y."/>
            <person name="Maeda R."/>
            <person name="Honda K."/>
            <person name="Sakurai N."/>
            <person name="Takahashi Y."/>
            <person name="Watada M."/>
            <person name="Katoh T."/>
            <person name="Gotoh A."/>
            <person name="Gotoh Y."/>
            <person name="Taniguchi I."/>
            <person name="Nakamura K."/>
            <person name="Hayashi T."/>
            <person name="Katayama T."/>
            <person name="Uemura T."/>
            <person name="Hattori Y."/>
        </authorList>
    </citation>
    <scope>NUCLEOTIDE SEQUENCE [LARGE SCALE GENOMIC DNA]</scope>
    <source>
        <strain evidence="6 7">SB-73</strain>
    </source>
</reference>
<sequence length="354" mass="39396">MLFSLKYDDENPLFSVAFHPTEPQFVVGTATGWVSCYSYDSKQPNESGEVVPVEKWTTKRHKGSCRAIVYNYEGTRVVTCGSEGVIKVCNSDNGKVIKKTSFGKAAATALSINEEYIVTGDENAVITVYKHDLTVHQVYKLQDDNIDSISVIKPLRVNKHNFVVGCNTFVLRLDVRKPEIAVKSADQEDEVLSGCVCSDVYSAFGMSEGILTVWKNKGLTDQQQRVKLSQEGSVDSVLAGEVENTVIAGTSDGNFAKIDVVSGKVLYQIQHAAEDVLYLDYDYEYRLVTASMSVLKVWDINEPEQLHDQKLALEKEKEKTARGENKKRKSKTSNKKNKSKVVVEKENPFADLLG</sequence>